<evidence type="ECO:0000256" key="1">
    <source>
        <dbReference type="ARBA" id="ARBA00004141"/>
    </source>
</evidence>
<dbReference type="InterPro" id="IPR036259">
    <property type="entry name" value="MFS_trans_sf"/>
</dbReference>
<dbReference type="PANTHER" id="PTHR11654">
    <property type="entry name" value="OLIGOPEPTIDE TRANSPORTER-RELATED"/>
    <property type="match status" value="1"/>
</dbReference>
<keyword evidence="3 6" id="KW-0812">Transmembrane</keyword>
<keyword evidence="5 6" id="KW-0472">Membrane</keyword>
<protein>
    <submittedName>
        <fullName evidence="7">Uncharacterized protein</fullName>
    </submittedName>
</protein>
<dbReference type="Gene3D" id="1.20.1250.20">
    <property type="entry name" value="MFS general substrate transporter like domains"/>
    <property type="match status" value="1"/>
</dbReference>
<evidence type="ECO:0000256" key="6">
    <source>
        <dbReference type="SAM" id="Phobius"/>
    </source>
</evidence>
<dbReference type="EMBL" id="JBBPBM010000111">
    <property type="protein sequence ID" value="KAK8506906.1"/>
    <property type="molecule type" value="Genomic_DNA"/>
</dbReference>
<evidence type="ECO:0000313" key="8">
    <source>
        <dbReference type="Proteomes" id="UP001472677"/>
    </source>
</evidence>
<evidence type="ECO:0000256" key="3">
    <source>
        <dbReference type="ARBA" id="ARBA00022692"/>
    </source>
</evidence>
<feature type="transmembrane region" description="Helical" evidence="6">
    <location>
        <begin position="97"/>
        <end position="117"/>
    </location>
</feature>
<evidence type="ECO:0000256" key="4">
    <source>
        <dbReference type="ARBA" id="ARBA00022989"/>
    </source>
</evidence>
<evidence type="ECO:0000313" key="7">
    <source>
        <dbReference type="EMBL" id="KAK8506906.1"/>
    </source>
</evidence>
<keyword evidence="8" id="KW-1185">Reference proteome</keyword>
<reference evidence="7 8" key="1">
    <citation type="journal article" date="2024" name="G3 (Bethesda)">
        <title>Genome assembly of Hibiscus sabdariffa L. provides insights into metabolisms of medicinal natural products.</title>
        <authorList>
            <person name="Kim T."/>
        </authorList>
    </citation>
    <scope>NUCLEOTIDE SEQUENCE [LARGE SCALE GENOMIC DNA]</scope>
    <source>
        <strain evidence="7">TK-2024</strain>
        <tissue evidence="7">Old leaves</tissue>
    </source>
</reference>
<keyword evidence="4 6" id="KW-1133">Transmembrane helix</keyword>
<name>A0ABR2BIP4_9ROSI</name>
<comment type="subcellular location">
    <subcellularLocation>
        <location evidence="1">Membrane</location>
        <topology evidence="1">Multi-pass membrane protein</topology>
    </subcellularLocation>
</comment>
<sequence length="122" mass="13824">MTMKKSISSSFKIPPATLQSASTLSIILMTPLYEKVLIPITQMVTRNKKGTTVFQRMGVGMFLSTIAMIIAAVLETKRLEISRKMSSLERETVPQRIFWLLPQYILGISDIFTVVGMQEFYN</sequence>
<comment type="caution">
    <text evidence="7">The sequence shown here is derived from an EMBL/GenBank/DDBJ whole genome shotgun (WGS) entry which is preliminary data.</text>
</comment>
<feature type="transmembrane region" description="Helical" evidence="6">
    <location>
        <begin position="53"/>
        <end position="76"/>
    </location>
</feature>
<dbReference type="Proteomes" id="UP001472677">
    <property type="component" value="Unassembled WGS sequence"/>
</dbReference>
<feature type="transmembrane region" description="Helical" evidence="6">
    <location>
        <begin position="12"/>
        <end position="33"/>
    </location>
</feature>
<organism evidence="7 8">
    <name type="scientific">Hibiscus sabdariffa</name>
    <name type="common">roselle</name>
    <dbReference type="NCBI Taxonomy" id="183260"/>
    <lineage>
        <taxon>Eukaryota</taxon>
        <taxon>Viridiplantae</taxon>
        <taxon>Streptophyta</taxon>
        <taxon>Embryophyta</taxon>
        <taxon>Tracheophyta</taxon>
        <taxon>Spermatophyta</taxon>
        <taxon>Magnoliopsida</taxon>
        <taxon>eudicotyledons</taxon>
        <taxon>Gunneridae</taxon>
        <taxon>Pentapetalae</taxon>
        <taxon>rosids</taxon>
        <taxon>malvids</taxon>
        <taxon>Malvales</taxon>
        <taxon>Malvaceae</taxon>
        <taxon>Malvoideae</taxon>
        <taxon>Hibiscus</taxon>
    </lineage>
</organism>
<proteinExistence type="inferred from homology"/>
<evidence type="ECO:0000256" key="5">
    <source>
        <dbReference type="ARBA" id="ARBA00023136"/>
    </source>
</evidence>
<comment type="similarity">
    <text evidence="2">Belongs to the major facilitator superfamily. Proton-dependent oligopeptide transporter (POT/PTR) (TC 2.A.17) family.</text>
</comment>
<dbReference type="Pfam" id="PF00854">
    <property type="entry name" value="PTR2"/>
    <property type="match status" value="1"/>
</dbReference>
<evidence type="ECO:0000256" key="2">
    <source>
        <dbReference type="ARBA" id="ARBA00005982"/>
    </source>
</evidence>
<gene>
    <name evidence="7" type="ORF">V6N12_009219</name>
</gene>
<dbReference type="InterPro" id="IPR000109">
    <property type="entry name" value="POT_fam"/>
</dbReference>
<accession>A0ABR2BIP4</accession>